<comment type="caution">
    <text evidence="1">The sequence shown here is derived from an EMBL/GenBank/DDBJ whole genome shotgun (WGS) entry which is preliminary data.</text>
</comment>
<evidence type="ECO:0000313" key="2">
    <source>
        <dbReference type="Proteomes" id="UP000712600"/>
    </source>
</evidence>
<sequence length="135" mass="15436">MIFRRVIVKSLQDNNNECIVHSVWMGKGSWSRRRHMTEARSSTEAGRRVVRQVRQIVIQYLLFCCSRGCVLIIHEETDGVCISHGREKHGVVHILWGRKTHLVWKFPDVCPEVVADVVAEADVVVSGEDHVESMC</sequence>
<organism evidence="1 2">
    <name type="scientific">Brassica cretica</name>
    <name type="common">Mustard</name>
    <dbReference type="NCBI Taxonomy" id="69181"/>
    <lineage>
        <taxon>Eukaryota</taxon>
        <taxon>Viridiplantae</taxon>
        <taxon>Streptophyta</taxon>
        <taxon>Embryophyta</taxon>
        <taxon>Tracheophyta</taxon>
        <taxon>Spermatophyta</taxon>
        <taxon>Magnoliopsida</taxon>
        <taxon>eudicotyledons</taxon>
        <taxon>Gunneridae</taxon>
        <taxon>Pentapetalae</taxon>
        <taxon>rosids</taxon>
        <taxon>malvids</taxon>
        <taxon>Brassicales</taxon>
        <taxon>Brassicaceae</taxon>
        <taxon>Brassiceae</taxon>
        <taxon>Brassica</taxon>
    </lineage>
</organism>
<proteinExistence type="predicted"/>
<dbReference type="AlphaFoldDB" id="A0A8S9QMQ9"/>
<evidence type="ECO:0000313" key="1">
    <source>
        <dbReference type="EMBL" id="KAF3541143.1"/>
    </source>
</evidence>
<name>A0A8S9QMQ9_BRACR</name>
<dbReference type="Proteomes" id="UP000712600">
    <property type="component" value="Unassembled WGS sequence"/>
</dbReference>
<protein>
    <submittedName>
        <fullName evidence="1">Uncharacterized protein</fullName>
    </submittedName>
</protein>
<accession>A0A8S9QMQ9</accession>
<gene>
    <name evidence="1" type="ORF">F2Q69_00021764</name>
</gene>
<reference evidence="1" key="1">
    <citation type="submission" date="2019-12" db="EMBL/GenBank/DDBJ databases">
        <title>Genome sequencing and annotation of Brassica cretica.</title>
        <authorList>
            <person name="Studholme D.J."/>
            <person name="Sarris P."/>
        </authorList>
    </citation>
    <scope>NUCLEOTIDE SEQUENCE</scope>
    <source>
        <strain evidence="1">PFS-109/04</strain>
        <tissue evidence="1">Leaf</tissue>
    </source>
</reference>
<dbReference type="EMBL" id="QGKX02001290">
    <property type="protein sequence ID" value="KAF3541143.1"/>
    <property type="molecule type" value="Genomic_DNA"/>
</dbReference>